<dbReference type="EMBL" id="JAAECE010000005">
    <property type="protein sequence ID" value="KAF1800954.1"/>
    <property type="molecule type" value="Genomic_DNA"/>
</dbReference>
<evidence type="ECO:0000256" key="3">
    <source>
        <dbReference type="SAM" id="SignalP"/>
    </source>
</evidence>
<feature type="compositionally biased region" description="Acidic residues" evidence="2">
    <location>
        <begin position="161"/>
        <end position="172"/>
    </location>
</feature>
<evidence type="ECO:0000256" key="2">
    <source>
        <dbReference type="SAM" id="MobiDB-lite"/>
    </source>
</evidence>
<organism evidence="5 6">
    <name type="scientific">Mucor circinelloides f. lusitanicus</name>
    <name type="common">Mucor racemosus var. lusitanicus</name>
    <dbReference type="NCBI Taxonomy" id="29924"/>
    <lineage>
        <taxon>Eukaryota</taxon>
        <taxon>Fungi</taxon>
        <taxon>Fungi incertae sedis</taxon>
        <taxon>Mucoromycota</taxon>
        <taxon>Mucoromycotina</taxon>
        <taxon>Mucoromycetes</taxon>
        <taxon>Mucorales</taxon>
        <taxon>Mucorineae</taxon>
        <taxon>Mucoraceae</taxon>
        <taxon>Mucor</taxon>
    </lineage>
</organism>
<dbReference type="InterPro" id="IPR032640">
    <property type="entry name" value="AMPK1_CBM"/>
</dbReference>
<feature type="compositionally biased region" description="Low complexity" evidence="2">
    <location>
        <begin position="116"/>
        <end position="130"/>
    </location>
</feature>
<feature type="signal peptide" evidence="3">
    <location>
        <begin position="1"/>
        <end position="28"/>
    </location>
</feature>
<feature type="region of interest" description="Disordered" evidence="2">
    <location>
        <begin position="115"/>
        <end position="214"/>
    </location>
</feature>
<dbReference type="GO" id="GO:0005634">
    <property type="term" value="C:nucleus"/>
    <property type="evidence" value="ECO:0007669"/>
    <property type="project" value="TreeGrafter"/>
</dbReference>
<keyword evidence="3" id="KW-0732">Signal</keyword>
<dbReference type="PANTHER" id="PTHR10343">
    <property type="entry name" value="5'-AMP-ACTIVATED PROTEIN KINASE , BETA SUBUNIT"/>
    <property type="match status" value="1"/>
</dbReference>
<dbReference type="Proteomes" id="UP000469890">
    <property type="component" value="Unassembled WGS sequence"/>
</dbReference>
<dbReference type="CDD" id="cd02859">
    <property type="entry name" value="E_set_AMPKbeta_like_N"/>
    <property type="match status" value="1"/>
</dbReference>
<dbReference type="InterPro" id="IPR014756">
    <property type="entry name" value="Ig_E-set"/>
</dbReference>
<evidence type="ECO:0000259" key="4">
    <source>
        <dbReference type="Pfam" id="PF16561"/>
    </source>
</evidence>
<dbReference type="GO" id="GO:0019901">
    <property type="term" value="F:protein kinase binding"/>
    <property type="evidence" value="ECO:0007669"/>
    <property type="project" value="TreeGrafter"/>
</dbReference>
<feature type="chain" id="PRO_5034242542" evidence="3">
    <location>
        <begin position="29"/>
        <end position="314"/>
    </location>
</feature>
<feature type="domain" description="AMP-activated protein kinase glycogen-binding" evidence="4">
    <location>
        <begin position="223"/>
        <end position="303"/>
    </location>
</feature>
<sequence>MISSTFLSFSFRFFLLQILRFTMRDWLALPLNTTAAGSSSSSSASTSSAKRQLSSDEGITTDEDEYRYDIIHESASTEEELEVTECQHEGQNEELSTWMSILNVFGVASKLKKRSSSSSSSSLSSSTSSLDAKKSREIIPKPEMDVAIEDEEEEHLRESDTGFDEQDQEQEQEPTQLQRTLSSSSIASSTDTDNSTPASSQIMRSSSTPSKYYHSMTMSKTTNVEIRWNHGGKKVQVTGEFDNWSVSVDMVQDTENSNCHVVEIPMDLSKDIEFKFIVDGEWRYANDLPHRTDWRGNINNVVYKKENPTTLVNE</sequence>
<dbReference type="SUPFAM" id="SSF81296">
    <property type="entry name" value="E set domains"/>
    <property type="match status" value="1"/>
</dbReference>
<feature type="compositionally biased region" description="Polar residues" evidence="2">
    <location>
        <begin position="197"/>
        <end position="214"/>
    </location>
</feature>
<feature type="compositionally biased region" description="Basic and acidic residues" evidence="2">
    <location>
        <begin position="131"/>
        <end position="144"/>
    </location>
</feature>
<accession>A0A8H4BES6</accession>
<evidence type="ECO:0000313" key="5">
    <source>
        <dbReference type="EMBL" id="KAF1800954.1"/>
    </source>
</evidence>
<comment type="caution">
    <text evidence="5">The sequence shown here is derived from an EMBL/GenBank/DDBJ whole genome shotgun (WGS) entry which is preliminary data.</text>
</comment>
<dbReference type="GO" id="GO:0005737">
    <property type="term" value="C:cytoplasm"/>
    <property type="evidence" value="ECO:0007669"/>
    <property type="project" value="TreeGrafter"/>
</dbReference>
<feature type="compositionally biased region" description="Low complexity" evidence="2">
    <location>
        <begin position="180"/>
        <end position="196"/>
    </location>
</feature>
<evidence type="ECO:0000256" key="1">
    <source>
        <dbReference type="ARBA" id="ARBA00010926"/>
    </source>
</evidence>
<dbReference type="Gene3D" id="2.60.40.10">
    <property type="entry name" value="Immunoglobulins"/>
    <property type="match status" value="1"/>
</dbReference>
<name>A0A8H4BES6_MUCCL</name>
<feature type="region of interest" description="Disordered" evidence="2">
    <location>
        <begin position="34"/>
        <end position="58"/>
    </location>
</feature>
<proteinExistence type="inferred from homology"/>
<dbReference type="InterPro" id="IPR050827">
    <property type="entry name" value="CRP1_MDG1_kinase"/>
</dbReference>
<reference evidence="5 6" key="1">
    <citation type="submission" date="2019-09" db="EMBL/GenBank/DDBJ databases">
        <authorList>
            <consortium name="DOE Joint Genome Institute"/>
            <person name="Mondo S.J."/>
            <person name="Navarro-Mendoza M.I."/>
            <person name="Perez-Arques C."/>
            <person name="Panchal S."/>
            <person name="Nicolas F.E."/>
            <person name="Ganguly P."/>
            <person name="Pangilinan J."/>
            <person name="Grigoriev I."/>
            <person name="Heitman J."/>
            <person name="Sanya K."/>
            <person name="Garre V."/>
        </authorList>
    </citation>
    <scope>NUCLEOTIDE SEQUENCE [LARGE SCALE GENOMIC DNA]</scope>
    <source>
        <strain evidence="5 6">MU402</strain>
    </source>
</reference>
<evidence type="ECO:0000313" key="6">
    <source>
        <dbReference type="Proteomes" id="UP000469890"/>
    </source>
</evidence>
<dbReference type="Pfam" id="PF16561">
    <property type="entry name" value="AMPK1_CBM"/>
    <property type="match status" value="1"/>
</dbReference>
<comment type="similarity">
    <text evidence="1">Belongs to the 5'-AMP-activated protein kinase beta subunit family.</text>
</comment>
<dbReference type="AlphaFoldDB" id="A0A8H4BES6"/>
<dbReference type="GO" id="GO:0031588">
    <property type="term" value="C:nucleotide-activated protein kinase complex"/>
    <property type="evidence" value="ECO:0007669"/>
    <property type="project" value="TreeGrafter"/>
</dbReference>
<dbReference type="PANTHER" id="PTHR10343:SF84">
    <property type="entry name" value="5'-AMP-ACTIVATED PROTEIN KINASE SUBUNIT BETA-1"/>
    <property type="match status" value="1"/>
</dbReference>
<gene>
    <name evidence="5" type="ORF">FB192DRAFT_1383190</name>
</gene>
<protein>
    <submittedName>
        <fullName evidence="5">Carbohydrate-binding module family 48 protein</fullName>
    </submittedName>
</protein>
<dbReference type="InterPro" id="IPR013783">
    <property type="entry name" value="Ig-like_fold"/>
</dbReference>
<feature type="compositionally biased region" description="Low complexity" evidence="2">
    <location>
        <begin position="34"/>
        <end position="49"/>
    </location>
</feature>
<dbReference type="GO" id="GO:0007165">
    <property type="term" value="P:signal transduction"/>
    <property type="evidence" value="ECO:0007669"/>
    <property type="project" value="TreeGrafter"/>
</dbReference>